<protein>
    <submittedName>
        <fullName evidence="2">GCN5-related N-acetyltransferase</fullName>
    </submittedName>
</protein>
<sequence length="294" mass="33193">MQETLKSSILKAWNSYYRYDPTDIGALDRKFFGNIYIKQLETIVLGEAYSLMGTRGNKFLYTPFGNDKAWILSAGPGKSNELQDLLELQIEQCSKLGIRKIYYSNFSPGYFYPGIDRKRYPEVFNSLTSAGFKEDSVALAMEADIGGFSYEEASESDIAISSLHEKDIQGFLEFVEENFPADCFYRANGVINEGSLQQISVAKVSGKFAGYAMFAAGEGPLEFTPGERFGCFEVSENFRSLGIGTKLLVRTLNAMKAMGIRHTYFLWTTERASHLYTRYGFKVTRKFSIMVMDL</sequence>
<dbReference type="EMBL" id="AUZY01003409">
    <property type="protein sequence ID" value="EQD69355.1"/>
    <property type="molecule type" value="Genomic_DNA"/>
</dbReference>
<dbReference type="GO" id="GO:0016747">
    <property type="term" value="F:acyltransferase activity, transferring groups other than amino-acyl groups"/>
    <property type="evidence" value="ECO:0007669"/>
    <property type="project" value="InterPro"/>
</dbReference>
<name>T1CL87_9ZZZZ</name>
<proteinExistence type="predicted"/>
<gene>
    <name evidence="2" type="ORF">B1B_05387</name>
</gene>
<dbReference type="PROSITE" id="PS51186">
    <property type="entry name" value="GNAT"/>
    <property type="match status" value="1"/>
</dbReference>
<dbReference type="SUPFAM" id="SSF55729">
    <property type="entry name" value="Acyl-CoA N-acyltransferases (Nat)"/>
    <property type="match status" value="1"/>
</dbReference>
<organism evidence="2">
    <name type="scientific">mine drainage metagenome</name>
    <dbReference type="NCBI Taxonomy" id="410659"/>
    <lineage>
        <taxon>unclassified sequences</taxon>
        <taxon>metagenomes</taxon>
        <taxon>ecological metagenomes</taxon>
    </lineage>
</organism>
<dbReference type="InterPro" id="IPR016181">
    <property type="entry name" value="Acyl_CoA_acyltransferase"/>
</dbReference>
<dbReference type="Gene3D" id="3.40.630.30">
    <property type="match status" value="1"/>
</dbReference>
<feature type="domain" description="N-acetyltransferase" evidence="1">
    <location>
        <begin position="158"/>
        <end position="294"/>
    </location>
</feature>
<accession>T1CL87</accession>
<keyword evidence="2" id="KW-0808">Transferase</keyword>
<reference evidence="2" key="2">
    <citation type="journal article" date="2014" name="ISME J.">
        <title>Microbial stratification in low pH oxic and suboxic macroscopic growths along an acid mine drainage.</title>
        <authorList>
            <person name="Mendez-Garcia C."/>
            <person name="Mesa V."/>
            <person name="Sprenger R.R."/>
            <person name="Richter M."/>
            <person name="Diez M.S."/>
            <person name="Solano J."/>
            <person name="Bargiela R."/>
            <person name="Golyshina O.V."/>
            <person name="Manteca A."/>
            <person name="Ramos J.L."/>
            <person name="Gallego J.R."/>
            <person name="Llorente I."/>
            <person name="Martins Dos Santos V.A."/>
            <person name="Jensen O.N."/>
            <person name="Pelaez A.I."/>
            <person name="Sanchez J."/>
            <person name="Ferrer M."/>
        </authorList>
    </citation>
    <scope>NUCLEOTIDE SEQUENCE</scope>
</reference>
<dbReference type="InterPro" id="IPR000182">
    <property type="entry name" value="GNAT_dom"/>
</dbReference>
<dbReference type="Pfam" id="PF13508">
    <property type="entry name" value="Acetyltransf_7"/>
    <property type="match status" value="1"/>
</dbReference>
<evidence type="ECO:0000259" key="1">
    <source>
        <dbReference type="PROSITE" id="PS51186"/>
    </source>
</evidence>
<comment type="caution">
    <text evidence="2">The sequence shown here is derived from an EMBL/GenBank/DDBJ whole genome shotgun (WGS) entry which is preliminary data.</text>
</comment>
<reference evidence="2" key="1">
    <citation type="submission" date="2013-08" db="EMBL/GenBank/DDBJ databases">
        <authorList>
            <person name="Mendez C."/>
            <person name="Richter M."/>
            <person name="Ferrer M."/>
            <person name="Sanchez J."/>
        </authorList>
    </citation>
    <scope>NUCLEOTIDE SEQUENCE</scope>
</reference>
<dbReference type="CDD" id="cd04301">
    <property type="entry name" value="NAT_SF"/>
    <property type="match status" value="1"/>
</dbReference>
<evidence type="ECO:0000313" key="2">
    <source>
        <dbReference type="EMBL" id="EQD69355.1"/>
    </source>
</evidence>
<dbReference type="AlphaFoldDB" id="T1CL87"/>